<protein>
    <submittedName>
        <fullName evidence="8">Two-component system, NarL family, nitrate/nitrite sensor histidine kinase NarX</fullName>
    </submittedName>
</protein>
<dbReference type="InterPro" id="IPR050482">
    <property type="entry name" value="Sensor_HK_TwoCompSys"/>
</dbReference>
<dbReference type="PANTHER" id="PTHR24421:SF61">
    <property type="entry name" value="OXYGEN SENSOR HISTIDINE KINASE NREB"/>
    <property type="match status" value="1"/>
</dbReference>
<evidence type="ECO:0000256" key="4">
    <source>
        <dbReference type="SAM" id="Coils"/>
    </source>
</evidence>
<evidence type="ECO:0000259" key="5">
    <source>
        <dbReference type="PROSITE" id="PS50109"/>
    </source>
</evidence>
<evidence type="ECO:0000313" key="8">
    <source>
        <dbReference type="EMBL" id="APV44065.1"/>
    </source>
</evidence>
<keyword evidence="9" id="KW-1185">Reference proteome</keyword>
<evidence type="ECO:0000256" key="1">
    <source>
        <dbReference type="ARBA" id="ARBA00022679"/>
    </source>
</evidence>
<keyword evidence="4" id="KW-0175">Coiled coil</keyword>
<reference evidence="9" key="1">
    <citation type="submission" date="2016-11" db="EMBL/GenBank/DDBJ databases">
        <title>Dehalogenimonas formicexedens sp. nov., a chlorinated alkane respiring bacterium isolated from contaminated groundwater.</title>
        <authorList>
            <person name="Key T.A."/>
            <person name="Bowman K.S."/>
            <person name="Lee I."/>
            <person name="Chun J."/>
            <person name="Albuquerque L."/>
            <person name="da Costa M.S."/>
            <person name="Rainey F.A."/>
            <person name="Moe W.M."/>
        </authorList>
    </citation>
    <scope>NUCLEOTIDE SEQUENCE [LARGE SCALE GENOMIC DNA]</scope>
    <source>
        <strain evidence="9">NSZ-14</strain>
    </source>
</reference>
<dbReference type="InterPro" id="IPR005467">
    <property type="entry name" value="His_kinase_dom"/>
</dbReference>
<feature type="domain" description="PAS" evidence="6">
    <location>
        <begin position="284"/>
        <end position="340"/>
    </location>
</feature>
<dbReference type="Proteomes" id="UP000185934">
    <property type="component" value="Chromosome"/>
</dbReference>
<dbReference type="GO" id="GO:0006355">
    <property type="term" value="P:regulation of DNA-templated transcription"/>
    <property type="evidence" value="ECO:0007669"/>
    <property type="project" value="InterPro"/>
</dbReference>
<feature type="domain" description="PAS" evidence="6">
    <location>
        <begin position="119"/>
        <end position="174"/>
    </location>
</feature>
<dbReference type="RefSeq" id="WP_076003799.1">
    <property type="nucleotide sequence ID" value="NZ_CP018258.1"/>
</dbReference>
<dbReference type="Pfam" id="PF13426">
    <property type="entry name" value="PAS_9"/>
    <property type="match status" value="1"/>
</dbReference>
<dbReference type="PROSITE" id="PS50109">
    <property type="entry name" value="HIS_KIN"/>
    <property type="match status" value="1"/>
</dbReference>
<dbReference type="Pfam" id="PF07730">
    <property type="entry name" value="HisKA_3"/>
    <property type="match status" value="1"/>
</dbReference>
<dbReference type="CDD" id="cd16917">
    <property type="entry name" value="HATPase_UhpB-NarQ-NarX-like"/>
    <property type="match status" value="1"/>
</dbReference>
<dbReference type="NCBIfam" id="TIGR00229">
    <property type="entry name" value="sensory_box"/>
    <property type="match status" value="3"/>
</dbReference>
<dbReference type="CDD" id="cd00130">
    <property type="entry name" value="PAS"/>
    <property type="match status" value="3"/>
</dbReference>
<accession>A0A1P8F6K3</accession>
<dbReference type="STRING" id="1839801.Dform_00710"/>
<dbReference type="PANTHER" id="PTHR24421">
    <property type="entry name" value="NITRATE/NITRITE SENSOR PROTEIN NARX-RELATED"/>
    <property type="match status" value="1"/>
</dbReference>
<dbReference type="InterPro" id="IPR013767">
    <property type="entry name" value="PAS_fold"/>
</dbReference>
<dbReference type="PROSITE" id="PS50113">
    <property type="entry name" value="PAC"/>
    <property type="match status" value="2"/>
</dbReference>
<evidence type="ECO:0000259" key="6">
    <source>
        <dbReference type="PROSITE" id="PS50112"/>
    </source>
</evidence>
<dbReference type="GO" id="GO:0046983">
    <property type="term" value="F:protein dimerization activity"/>
    <property type="evidence" value="ECO:0007669"/>
    <property type="project" value="InterPro"/>
</dbReference>
<dbReference type="InterPro" id="IPR000014">
    <property type="entry name" value="PAS"/>
</dbReference>
<dbReference type="Gene3D" id="1.20.5.1930">
    <property type="match status" value="1"/>
</dbReference>
<keyword evidence="1" id="KW-0808">Transferase</keyword>
<dbReference type="InterPro" id="IPR011712">
    <property type="entry name" value="Sig_transdc_His_kin_sub3_dim/P"/>
</dbReference>
<dbReference type="InterPro" id="IPR036890">
    <property type="entry name" value="HATPase_C_sf"/>
</dbReference>
<name>A0A1P8F6K3_9CHLR</name>
<dbReference type="PROSITE" id="PS50112">
    <property type="entry name" value="PAS"/>
    <property type="match status" value="2"/>
</dbReference>
<dbReference type="OrthoDB" id="9781904at2"/>
<evidence type="ECO:0000313" key="9">
    <source>
        <dbReference type="Proteomes" id="UP000185934"/>
    </source>
</evidence>
<dbReference type="InterPro" id="IPR003594">
    <property type="entry name" value="HATPase_dom"/>
</dbReference>
<dbReference type="SMART" id="SM00086">
    <property type="entry name" value="PAC"/>
    <property type="match status" value="3"/>
</dbReference>
<evidence type="ECO:0000256" key="3">
    <source>
        <dbReference type="ARBA" id="ARBA00023012"/>
    </source>
</evidence>
<feature type="domain" description="PAC" evidence="7">
    <location>
        <begin position="193"/>
        <end position="244"/>
    </location>
</feature>
<dbReference type="GO" id="GO:0000155">
    <property type="term" value="F:phosphorelay sensor kinase activity"/>
    <property type="evidence" value="ECO:0007669"/>
    <property type="project" value="InterPro"/>
</dbReference>
<organism evidence="8 9">
    <name type="scientific">Dehalogenimonas formicexedens</name>
    <dbReference type="NCBI Taxonomy" id="1839801"/>
    <lineage>
        <taxon>Bacteria</taxon>
        <taxon>Bacillati</taxon>
        <taxon>Chloroflexota</taxon>
        <taxon>Dehalococcoidia</taxon>
        <taxon>Dehalococcoidales</taxon>
        <taxon>Dehalococcoidaceae</taxon>
        <taxon>Dehalogenimonas</taxon>
    </lineage>
</organism>
<keyword evidence="2 8" id="KW-0418">Kinase</keyword>
<feature type="domain" description="Histidine kinase" evidence="5">
    <location>
        <begin position="426"/>
        <end position="620"/>
    </location>
</feature>
<evidence type="ECO:0000259" key="7">
    <source>
        <dbReference type="PROSITE" id="PS50113"/>
    </source>
</evidence>
<dbReference type="GO" id="GO:0016020">
    <property type="term" value="C:membrane"/>
    <property type="evidence" value="ECO:0007669"/>
    <property type="project" value="InterPro"/>
</dbReference>
<dbReference type="SMART" id="SM00387">
    <property type="entry name" value="HATPase_c"/>
    <property type="match status" value="1"/>
</dbReference>
<keyword evidence="3" id="KW-0902">Two-component regulatory system</keyword>
<dbReference type="EMBL" id="CP018258">
    <property type="protein sequence ID" value="APV44065.1"/>
    <property type="molecule type" value="Genomic_DNA"/>
</dbReference>
<dbReference type="InterPro" id="IPR035965">
    <property type="entry name" value="PAS-like_dom_sf"/>
</dbReference>
<gene>
    <name evidence="8" type="ORF">Dform_00710</name>
</gene>
<dbReference type="SMART" id="SM00091">
    <property type="entry name" value="PAS"/>
    <property type="match status" value="2"/>
</dbReference>
<proteinExistence type="predicted"/>
<dbReference type="InterPro" id="IPR000700">
    <property type="entry name" value="PAS-assoc_C"/>
</dbReference>
<dbReference type="Gene3D" id="3.30.450.20">
    <property type="entry name" value="PAS domain"/>
    <property type="match status" value="3"/>
</dbReference>
<dbReference type="AlphaFoldDB" id="A0A1P8F6K3"/>
<dbReference type="SUPFAM" id="SSF55785">
    <property type="entry name" value="PYP-like sensor domain (PAS domain)"/>
    <property type="match status" value="3"/>
</dbReference>
<dbReference type="InterPro" id="IPR001610">
    <property type="entry name" value="PAC"/>
</dbReference>
<feature type="domain" description="PAC" evidence="7">
    <location>
        <begin position="356"/>
        <end position="413"/>
    </location>
</feature>
<dbReference type="Pfam" id="PF00989">
    <property type="entry name" value="PAS"/>
    <property type="match status" value="2"/>
</dbReference>
<dbReference type="SUPFAM" id="SSF55874">
    <property type="entry name" value="ATPase domain of HSP90 chaperone/DNA topoisomerase II/histidine kinase"/>
    <property type="match status" value="1"/>
</dbReference>
<evidence type="ECO:0000256" key="2">
    <source>
        <dbReference type="ARBA" id="ARBA00022777"/>
    </source>
</evidence>
<sequence length="628" mass="70466">MDNYAILLLDEGGIIEGNKKAGEMFGVPRKSLVGKTPYEFSPDVQPDGRLSKEKALEKIRLAFSGQPQVFEWKHRKAGGELFDTEISLDLIKIDKHPMLVAILRDISATKKAEEERQELDQMFRSIVENSHSSIFTIDEHFKITYANDMTTILLGFPNDKIVGRDFRDFLDAESAAIVGDNYVRRQRGENPPSRYEFNIVNQSGEKRRVEISSTMFRDPSGRLRTVGQVLDVTERRQTEEDLRLARESLERRVIERTAALTGANAQLEDEIERREKVERALRRSETKYRHLVESGNTIILEMDTEGRVAFFNQFAERFFGFSQAEIMGKSVIGTIVPARDSSNADLEEMIRGIVSHPEEYRLNENENMKKSGERVWVVWTNQPVFDESGQLREVLCVGIDRSELKKSEQTLAAQALQQATVEERARLARDLHDAVSQTLFSASIIAEVLPRIWEHNPSEGRRRLEEVRQLTRGALAEMRTLLFELRPATLAEADLGPLLHQLAESVTGRARIPVEVTVTGDCDVPTDVKIGLYRIAQEALNNVGKHSGAAQAKVELTCFEKAVSVSISDNGKGFDPADKTAGSLGMGIMNERARAIGAELKINSKTGQGTTVTVKWQKPVKEVTNGGN</sequence>
<dbReference type="Pfam" id="PF02518">
    <property type="entry name" value="HATPase_c"/>
    <property type="match status" value="1"/>
</dbReference>
<feature type="coiled-coil region" evidence="4">
    <location>
        <begin position="260"/>
        <end position="287"/>
    </location>
</feature>
<dbReference type="Gene3D" id="3.30.565.10">
    <property type="entry name" value="Histidine kinase-like ATPase, C-terminal domain"/>
    <property type="match status" value="1"/>
</dbReference>
<dbReference type="KEGG" id="dfo:Dform_00710"/>